<organism evidence="1 2">
    <name type="scientific">Baudoinia panamericana (strain UAMH 10762)</name>
    <name type="common">Angels' share fungus</name>
    <name type="synonym">Baudoinia compniacensis (strain UAMH 10762)</name>
    <dbReference type="NCBI Taxonomy" id="717646"/>
    <lineage>
        <taxon>Eukaryota</taxon>
        <taxon>Fungi</taxon>
        <taxon>Dikarya</taxon>
        <taxon>Ascomycota</taxon>
        <taxon>Pezizomycotina</taxon>
        <taxon>Dothideomycetes</taxon>
        <taxon>Dothideomycetidae</taxon>
        <taxon>Mycosphaerellales</taxon>
        <taxon>Teratosphaeriaceae</taxon>
        <taxon>Baudoinia</taxon>
    </lineage>
</organism>
<dbReference type="HOGENOM" id="CLU_1767720_0_0_1"/>
<dbReference type="AlphaFoldDB" id="M2LAS5"/>
<protein>
    <submittedName>
        <fullName evidence="1">Uncharacterized protein</fullName>
    </submittedName>
</protein>
<dbReference type="KEGG" id="bcom:BAUCODRAFT_331295"/>
<evidence type="ECO:0000313" key="1">
    <source>
        <dbReference type="EMBL" id="EMC90917.1"/>
    </source>
</evidence>
<keyword evidence="2" id="KW-1185">Reference proteome</keyword>
<proteinExistence type="predicted"/>
<gene>
    <name evidence="1" type="ORF">BAUCODRAFT_331295</name>
</gene>
<reference evidence="1 2" key="1">
    <citation type="journal article" date="2012" name="PLoS Pathog.">
        <title>Diverse lifestyles and strategies of plant pathogenesis encoded in the genomes of eighteen Dothideomycetes fungi.</title>
        <authorList>
            <person name="Ohm R.A."/>
            <person name="Feau N."/>
            <person name="Henrissat B."/>
            <person name="Schoch C.L."/>
            <person name="Horwitz B.A."/>
            <person name="Barry K.W."/>
            <person name="Condon B.J."/>
            <person name="Copeland A.C."/>
            <person name="Dhillon B."/>
            <person name="Glaser F."/>
            <person name="Hesse C.N."/>
            <person name="Kosti I."/>
            <person name="LaButti K."/>
            <person name="Lindquist E.A."/>
            <person name="Lucas S."/>
            <person name="Salamov A.A."/>
            <person name="Bradshaw R.E."/>
            <person name="Ciuffetti L."/>
            <person name="Hamelin R.C."/>
            <person name="Kema G.H.J."/>
            <person name="Lawrence C."/>
            <person name="Scott J.A."/>
            <person name="Spatafora J.W."/>
            <person name="Turgeon B.G."/>
            <person name="de Wit P.J.G.M."/>
            <person name="Zhong S."/>
            <person name="Goodwin S.B."/>
            <person name="Grigoriev I.V."/>
        </authorList>
    </citation>
    <scope>NUCLEOTIDE SEQUENCE [LARGE SCALE GENOMIC DNA]</scope>
    <source>
        <strain evidence="1 2">UAMH 10762</strain>
    </source>
</reference>
<dbReference type="EMBL" id="KB445565">
    <property type="protein sequence ID" value="EMC90917.1"/>
    <property type="molecule type" value="Genomic_DNA"/>
</dbReference>
<dbReference type="RefSeq" id="XP_007681853.1">
    <property type="nucleotide sequence ID" value="XM_007683663.1"/>
</dbReference>
<dbReference type="Proteomes" id="UP000011761">
    <property type="component" value="Unassembled WGS sequence"/>
</dbReference>
<sequence length="147" mass="16867">MHSFPNPPLSSRAVAFQHEDLPTQRLEDLSRHCEHRRGLSSETDLTKETTFEPLQDLDSCFVNYLNLAERCRSEFRKLAYLHLWRPSSLVVHLGHYAFTSRENQRQVEKMAQLVGAFANALLDLLLAVQITTKGVFRPQTATAALRF</sequence>
<name>M2LAS5_BAUPA</name>
<accession>M2LAS5</accession>
<evidence type="ECO:0000313" key="2">
    <source>
        <dbReference type="Proteomes" id="UP000011761"/>
    </source>
</evidence>
<dbReference type="GeneID" id="19111980"/>